<comment type="caution">
    <text evidence="1">The sequence shown here is derived from an EMBL/GenBank/DDBJ whole genome shotgun (WGS) entry which is preliminary data.</text>
</comment>
<proteinExistence type="predicted"/>
<evidence type="ECO:0008006" key="3">
    <source>
        <dbReference type="Google" id="ProtNLM"/>
    </source>
</evidence>
<gene>
    <name evidence="1" type="ORF">LY60_01474</name>
</gene>
<dbReference type="AlphaFoldDB" id="A0A562JEV4"/>
<dbReference type="EMBL" id="VLKH01000003">
    <property type="protein sequence ID" value="TWH81719.1"/>
    <property type="molecule type" value="Genomic_DNA"/>
</dbReference>
<keyword evidence="2" id="KW-1185">Reference proteome</keyword>
<reference evidence="1 2" key="1">
    <citation type="submission" date="2019-07" db="EMBL/GenBank/DDBJ databases">
        <title>Genomic Encyclopedia of Type Strains, Phase I: the one thousand microbial genomes (KMG-I) project.</title>
        <authorList>
            <person name="Kyrpides N."/>
        </authorList>
    </citation>
    <scope>NUCLEOTIDE SEQUENCE [LARGE SCALE GENOMIC DNA]</scope>
    <source>
        <strain evidence="1 2">DSM 13558</strain>
    </source>
</reference>
<dbReference type="OrthoDB" id="2987705at2"/>
<organism evidence="1 2">
    <name type="scientific">Sedimentibacter saalensis</name>
    <dbReference type="NCBI Taxonomy" id="130788"/>
    <lineage>
        <taxon>Bacteria</taxon>
        <taxon>Bacillati</taxon>
        <taxon>Bacillota</taxon>
        <taxon>Tissierellia</taxon>
        <taxon>Sedimentibacter</taxon>
    </lineage>
</organism>
<evidence type="ECO:0000313" key="1">
    <source>
        <dbReference type="EMBL" id="TWH81719.1"/>
    </source>
</evidence>
<dbReference type="Proteomes" id="UP000315343">
    <property type="component" value="Unassembled WGS sequence"/>
</dbReference>
<sequence length="208" mass="23171">MKRKRLFSLTLVIAIVITLIACSIKADTPEFLAKEGIIPYELSESEKYILQSFGMEGNSQIISFHAPKEAITLNVNVYKLENGVSWSSIGGGAVSIGTEREPVEQLTGTFTMQLKENYAIDFNINASGRASYKTDDIILDTETMASTKSFLQEFQKIQINKEIPVALMVYDNGTSMKSYSLQDYFAPSKFDGMDLVQVVTVTFTDKEL</sequence>
<protein>
    <recommendedName>
        <fullName evidence="3">Lipoprotein</fullName>
    </recommendedName>
</protein>
<accession>A0A562JEV4</accession>
<dbReference type="PROSITE" id="PS51257">
    <property type="entry name" value="PROKAR_LIPOPROTEIN"/>
    <property type="match status" value="1"/>
</dbReference>
<evidence type="ECO:0000313" key="2">
    <source>
        <dbReference type="Proteomes" id="UP000315343"/>
    </source>
</evidence>
<dbReference type="RefSeq" id="WP_145081904.1">
    <property type="nucleotide sequence ID" value="NZ_VLKH01000003.1"/>
</dbReference>
<name>A0A562JEV4_9FIRM</name>